<dbReference type="InterPro" id="IPR045705">
    <property type="entry name" value="DUF6061"/>
</dbReference>
<reference evidence="1 2" key="1">
    <citation type="submission" date="2023-01" db="EMBL/GenBank/DDBJ databases">
        <authorList>
            <person name="Lee S.H."/>
            <person name="Jung H.S."/>
            <person name="Yun J.U."/>
        </authorList>
    </citation>
    <scope>NUCLEOTIDE SEQUENCE [LARGE SCALE GENOMIC DNA]</scope>
    <source>
        <strain evidence="1 2">CBA3646</strain>
    </source>
</reference>
<gene>
    <name evidence="1" type="ORF">O6R05_07005</name>
</gene>
<keyword evidence="2" id="KW-1185">Reference proteome</keyword>
<proteinExistence type="predicted"/>
<evidence type="ECO:0000313" key="1">
    <source>
        <dbReference type="EMBL" id="WBW49744.1"/>
    </source>
</evidence>
<evidence type="ECO:0000313" key="2">
    <source>
        <dbReference type="Proteomes" id="UP001210339"/>
    </source>
</evidence>
<sequence>MDSGCVELKFNDGSMIAINCTAVENEIADNMYQRSELDYLIYNDPLMTRWRMPTSF</sequence>
<accession>A0ABY7QSI1</accession>
<dbReference type="Pfam" id="PF19537">
    <property type="entry name" value="DUF6061"/>
    <property type="match status" value="1"/>
</dbReference>
<name>A0ABY7QSI1_9FIRM</name>
<organism evidence="1 2">
    <name type="scientific">Peptoniphilus equinus</name>
    <dbReference type="NCBI Taxonomy" id="3016343"/>
    <lineage>
        <taxon>Bacteria</taxon>
        <taxon>Bacillati</taxon>
        <taxon>Bacillota</taxon>
        <taxon>Tissierellia</taxon>
        <taxon>Tissierellales</taxon>
        <taxon>Peptoniphilaceae</taxon>
        <taxon>Peptoniphilus</taxon>
    </lineage>
</organism>
<dbReference type="Proteomes" id="UP001210339">
    <property type="component" value="Chromosome"/>
</dbReference>
<dbReference type="EMBL" id="CP115667">
    <property type="protein sequence ID" value="WBW49744.1"/>
    <property type="molecule type" value="Genomic_DNA"/>
</dbReference>
<protein>
    <submittedName>
        <fullName evidence="1">DUF6061 family protein</fullName>
    </submittedName>
</protein>